<dbReference type="Pfam" id="PF02163">
    <property type="entry name" value="Peptidase_M50"/>
    <property type="match status" value="1"/>
</dbReference>
<name>W1XV98_9ZZZZ</name>
<comment type="subcellular location">
    <subcellularLocation>
        <location evidence="2">Membrane</location>
        <topology evidence="2">Multi-pass membrane protein</topology>
    </subcellularLocation>
</comment>
<gene>
    <name evidence="12" type="ORF">Q604_UNBC11421G0001</name>
</gene>
<dbReference type="AlphaFoldDB" id="W1XV98"/>
<feature type="non-terminal residue" evidence="12">
    <location>
        <position position="53"/>
    </location>
</feature>
<dbReference type="EMBL" id="AZMM01011421">
    <property type="protein sequence ID" value="ETJ34152.1"/>
    <property type="molecule type" value="Genomic_DNA"/>
</dbReference>
<protein>
    <submittedName>
        <fullName evidence="12">RIP metalloprotease RseP</fullName>
    </submittedName>
</protein>
<dbReference type="PANTHER" id="PTHR42837:SF2">
    <property type="entry name" value="MEMBRANE METALLOPROTEASE ARASP2, CHLOROPLASTIC-RELATED"/>
    <property type="match status" value="1"/>
</dbReference>
<keyword evidence="5" id="KW-0378">Hydrolase</keyword>
<dbReference type="InterPro" id="IPR004387">
    <property type="entry name" value="Pept_M50_Zn"/>
</dbReference>
<proteinExistence type="predicted"/>
<keyword evidence="4 10" id="KW-0812">Transmembrane</keyword>
<evidence type="ECO:0000256" key="2">
    <source>
        <dbReference type="ARBA" id="ARBA00004141"/>
    </source>
</evidence>
<accession>W1XV98</accession>
<evidence type="ECO:0000256" key="7">
    <source>
        <dbReference type="ARBA" id="ARBA00022989"/>
    </source>
</evidence>
<evidence type="ECO:0000256" key="10">
    <source>
        <dbReference type="SAM" id="Phobius"/>
    </source>
</evidence>
<sequence>MTTALATIFVFGLIVFIHELGHFITAKMSGMQVDEFAIGFGPAIFKVQKGETL</sequence>
<evidence type="ECO:0000313" key="12">
    <source>
        <dbReference type="EMBL" id="ETJ34152.1"/>
    </source>
</evidence>
<organism evidence="12">
    <name type="scientific">human gut metagenome</name>
    <dbReference type="NCBI Taxonomy" id="408170"/>
    <lineage>
        <taxon>unclassified sequences</taxon>
        <taxon>metagenomes</taxon>
        <taxon>organismal metagenomes</taxon>
    </lineage>
</organism>
<evidence type="ECO:0000256" key="5">
    <source>
        <dbReference type="ARBA" id="ARBA00022801"/>
    </source>
</evidence>
<evidence type="ECO:0000256" key="8">
    <source>
        <dbReference type="ARBA" id="ARBA00023049"/>
    </source>
</evidence>
<evidence type="ECO:0000259" key="11">
    <source>
        <dbReference type="Pfam" id="PF02163"/>
    </source>
</evidence>
<feature type="transmembrane region" description="Helical" evidence="10">
    <location>
        <begin position="6"/>
        <end position="24"/>
    </location>
</feature>
<reference evidence="12" key="1">
    <citation type="submission" date="2013-12" db="EMBL/GenBank/DDBJ databases">
        <title>A Varibaculum cambriense genome reconstructed from a premature infant gut community with otherwise low bacterial novelty that shifts toward anaerobic metabolism during the third week of life.</title>
        <authorList>
            <person name="Brown C.T."/>
            <person name="Sharon I."/>
            <person name="Thomas B.C."/>
            <person name="Castelle C.J."/>
            <person name="Morowitz M.J."/>
            <person name="Banfield J.F."/>
        </authorList>
    </citation>
    <scope>NUCLEOTIDE SEQUENCE</scope>
</reference>
<evidence type="ECO:0000256" key="1">
    <source>
        <dbReference type="ARBA" id="ARBA00001947"/>
    </source>
</evidence>
<dbReference type="GO" id="GO:0016020">
    <property type="term" value="C:membrane"/>
    <property type="evidence" value="ECO:0007669"/>
    <property type="project" value="UniProtKB-SubCell"/>
</dbReference>
<keyword evidence="9 10" id="KW-0472">Membrane</keyword>
<dbReference type="PANTHER" id="PTHR42837">
    <property type="entry name" value="REGULATOR OF SIGMA-E PROTEASE RSEP"/>
    <property type="match status" value="1"/>
</dbReference>
<comment type="cofactor">
    <cofactor evidence="1">
        <name>Zn(2+)</name>
        <dbReference type="ChEBI" id="CHEBI:29105"/>
    </cofactor>
</comment>
<feature type="domain" description="Peptidase M50" evidence="11">
    <location>
        <begin position="7"/>
        <end position="52"/>
    </location>
</feature>
<evidence type="ECO:0000256" key="4">
    <source>
        <dbReference type="ARBA" id="ARBA00022692"/>
    </source>
</evidence>
<dbReference type="GO" id="GO:0006508">
    <property type="term" value="P:proteolysis"/>
    <property type="evidence" value="ECO:0007669"/>
    <property type="project" value="UniProtKB-KW"/>
</dbReference>
<dbReference type="InterPro" id="IPR008915">
    <property type="entry name" value="Peptidase_M50"/>
</dbReference>
<evidence type="ECO:0000256" key="9">
    <source>
        <dbReference type="ARBA" id="ARBA00023136"/>
    </source>
</evidence>
<keyword evidence="8 12" id="KW-0482">Metalloprotease</keyword>
<dbReference type="GO" id="GO:0004222">
    <property type="term" value="F:metalloendopeptidase activity"/>
    <property type="evidence" value="ECO:0007669"/>
    <property type="project" value="InterPro"/>
</dbReference>
<comment type="caution">
    <text evidence="12">The sequence shown here is derived from an EMBL/GenBank/DDBJ whole genome shotgun (WGS) entry which is preliminary data.</text>
</comment>
<keyword evidence="3 12" id="KW-0645">Protease</keyword>
<keyword evidence="7 10" id="KW-1133">Transmembrane helix</keyword>
<evidence type="ECO:0000256" key="6">
    <source>
        <dbReference type="ARBA" id="ARBA00022833"/>
    </source>
</evidence>
<evidence type="ECO:0000256" key="3">
    <source>
        <dbReference type="ARBA" id="ARBA00022670"/>
    </source>
</evidence>
<keyword evidence="6" id="KW-0862">Zinc</keyword>